<sequence length="345" mass="37066" precursor="true">MTRMRCLLLLCLLLLPNTLHAGEAAETVAEWVASALSGEPRTLAAGVHVVTEPIVLNSVHSLRLAGPSRTLMDPAGWGRAWWANNLSRACIVCFDLPEGVAGIQMTGCRGIEIRGVNFCRTTPGCLITDSNAEGRNSGDHTFAECGFYRRTHDAKDDIPDLLGGLAMDEQAGHYGLGVYGSNGCDAYTFVDCVFKSLDRGVDLDCPQTTRMIFVRTHWRRCGTMGSFRGSGNIACHSCGRYDSGPLTLEDCPEALTSVAWIGGWLDTSRRKAQESGMQPLVDFSKNPTGRLVLVGGNGRKLGNLAPGVQSPPLVIPPRDRSKLSLQIDGPWSANQALLPPEGGAE</sequence>
<keyword evidence="1" id="KW-0732">Signal</keyword>
<dbReference type="RefSeq" id="WP_146590634.1">
    <property type="nucleotide sequence ID" value="NZ_SJPO01000012.1"/>
</dbReference>
<dbReference type="AlphaFoldDB" id="A0A5C5XWH5"/>
<evidence type="ECO:0000313" key="2">
    <source>
        <dbReference type="EMBL" id="TWT67686.1"/>
    </source>
</evidence>
<evidence type="ECO:0008006" key="4">
    <source>
        <dbReference type="Google" id="ProtNLM"/>
    </source>
</evidence>
<dbReference type="SUPFAM" id="SSF51126">
    <property type="entry name" value="Pectin lyase-like"/>
    <property type="match status" value="1"/>
</dbReference>
<accession>A0A5C5XWH5</accession>
<comment type="caution">
    <text evidence="2">The sequence shown here is derived from an EMBL/GenBank/DDBJ whole genome shotgun (WGS) entry which is preliminary data.</text>
</comment>
<feature type="signal peptide" evidence="1">
    <location>
        <begin position="1"/>
        <end position="21"/>
    </location>
</feature>
<organism evidence="2 3">
    <name type="scientific">Posidoniimonas polymericola</name>
    <dbReference type="NCBI Taxonomy" id="2528002"/>
    <lineage>
        <taxon>Bacteria</taxon>
        <taxon>Pseudomonadati</taxon>
        <taxon>Planctomycetota</taxon>
        <taxon>Planctomycetia</taxon>
        <taxon>Pirellulales</taxon>
        <taxon>Lacipirellulaceae</taxon>
        <taxon>Posidoniimonas</taxon>
    </lineage>
</organism>
<feature type="chain" id="PRO_5022720961" description="Right handed beta helix domain-containing protein" evidence="1">
    <location>
        <begin position="22"/>
        <end position="345"/>
    </location>
</feature>
<reference evidence="2 3" key="1">
    <citation type="submission" date="2019-02" db="EMBL/GenBank/DDBJ databases">
        <title>Deep-cultivation of Planctomycetes and their phenomic and genomic characterization uncovers novel biology.</title>
        <authorList>
            <person name="Wiegand S."/>
            <person name="Jogler M."/>
            <person name="Boedeker C."/>
            <person name="Pinto D."/>
            <person name="Vollmers J."/>
            <person name="Rivas-Marin E."/>
            <person name="Kohn T."/>
            <person name="Peeters S.H."/>
            <person name="Heuer A."/>
            <person name="Rast P."/>
            <person name="Oberbeckmann S."/>
            <person name="Bunk B."/>
            <person name="Jeske O."/>
            <person name="Meyerdierks A."/>
            <person name="Storesund J.E."/>
            <person name="Kallscheuer N."/>
            <person name="Luecker S."/>
            <person name="Lage O.M."/>
            <person name="Pohl T."/>
            <person name="Merkel B.J."/>
            <person name="Hornburger P."/>
            <person name="Mueller R.-W."/>
            <person name="Bruemmer F."/>
            <person name="Labrenz M."/>
            <person name="Spormann A.M."/>
            <person name="Op Den Camp H."/>
            <person name="Overmann J."/>
            <person name="Amann R."/>
            <person name="Jetten M.S.M."/>
            <person name="Mascher T."/>
            <person name="Medema M.H."/>
            <person name="Devos D.P."/>
            <person name="Kaster A.-K."/>
            <person name="Ovreas L."/>
            <person name="Rohde M."/>
            <person name="Galperin M.Y."/>
            <person name="Jogler C."/>
        </authorList>
    </citation>
    <scope>NUCLEOTIDE SEQUENCE [LARGE SCALE GENOMIC DNA]</scope>
    <source>
        <strain evidence="2 3">Pla123a</strain>
    </source>
</reference>
<evidence type="ECO:0000256" key="1">
    <source>
        <dbReference type="SAM" id="SignalP"/>
    </source>
</evidence>
<keyword evidence="3" id="KW-1185">Reference proteome</keyword>
<proteinExistence type="predicted"/>
<protein>
    <recommendedName>
        <fullName evidence="4">Right handed beta helix domain-containing protein</fullName>
    </recommendedName>
</protein>
<dbReference type="OrthoDB" id="9818942at2"/>
<name>A0A5C5XWH5_9BACT</name>
<evidence type="ECO:0000313" key="3">
    <source>
        <dbReference type="Proteomes" id="UP000318478"/>
    </source>
</evidence>
<dbReference type="EMBL" id="SJPO01000012">
    <property type="protein sequence ID" value="TWT67686.1"/>
    <property type="molecule type" value="Genomic_DNA"/>
</dbReference>
<dbReference type="Proteomes" id="UP000318478">
    <property type="component" value="Unassembled WGS sequence"/>
</dbReference>
<gene>
    <name evidence="2" type="ORF">Pla123a_42420</name>
</gene>
<dbReference type="InterPro" id="IPR011050">
    <property type="entry name" value="Pectin_lyase_fold/virulence"/>
</dbReference>